<keyword evidence="1" id="KW-1133">Transmembrane helix</keyword>
<reference evidence="2 3" key="1">
    <citation type="submission" date="2020-03" db="EMBL/GenBank/DDBJ databases">
        <title>Vagococcus sp. nov., isolated from beetles.</title>
        <authorList>
            <person name="Hyun D.-W."/>
            <person name="Bae J.-W."/>
        </authorList>
    </citation>
    <scope>NUCLEOTIDE SEQUENCE [LARGE SCALE GENOMIC DNA]</scope>
    <source>
        <strain evidence="2 3">HDW17B</strain>
    </source>
</reference>
<feature type="transmembrane region" description="Helical" evidence="1">
    <location>
        <begin position="331"/>
        <end position="356"/>
    </location>
</feature>
<keyword evidence="3" id="KW-1185">Reference proteome</keyword>
<organism evidence="2 3">
    <name type="scientific">Vagococcus hydrophili</name>
    <dbReference type="NCBI Taxonomy" id="2714947"/>
    <lineage>
        <taxon>Bacteria</taxon>
        <taxon>Bacillati</taxon>
        <taxon>Bacillota</taxon>
        <taxon>Bacilli</taxon>
        <taxon>Lactobacillales</taxon>
        <taxon>Enterococcaceae</taxon>
        <taxon>Vagococcus</taxon>
    </lineage>
</organism>
<name>A0A6G8AWN3_9ENTE</name>
<accession>A0A6G8AWN3</accession>
<feature type="transmembrane region" description="Helical" evidence="1">
    <location>
        <begin position="290"/>
        <end position="311"/>
    </location>
</feature>
<evidence type="ECO:0000256" key="1">
    <source>
        <dbReference type="SAM" id="Phobius"/>
    </source>
</evidence>
<proteinExistence type="predicted"/>
<keyword evidence="1" id="KW-0472">Membrane</keyword>
<dbReference type="EMBL" id="CP049887">
    <property type="protein sequence ID" value="QIL49390.1"/>
    <property type="molecule type" value="Genomic_DNA"/>
</dbReference>
<feature type="transmembrane region" description="Helical" evidence="1">
    <location>
        <begin position="162"/>
        <end position="189"/>
    </location>
</feature>
<feature type="transmembrane region" description="Helical" evidence="1">
    <location>
        <begin position="16"/>
        <end position="39"/>
    </location>
</feature>
<gene>
    <name evidence="2" type="ORF">G7082_13220</name>
</gene>
<protein>
    <submittedName>
        <fullName evidence="2">Uncharacterized protein</fullName>
    </submittedName>
</protein>
<dbReference type="Proteomes" id="UP000501747">
    <property type="component" value="Chromosome"/>
</dbReference>
<feature type="transmembrane region" description="Helical" evidence="1">
    <location>
        <begin position="234"/>
        <end position="254"/>
    </location>
</feature>
<keyword evidence="1" id="KW-0812">Transmembrane</keyword>
<evidence type="ECO:0000313" key="2">
    <source>
        <dbReference type="EMBL" id="QIL49390.1"/>
    </source>
</evidence>
<dbReference type="RefSeq" id="WP_166035648.1">
    <property type="nucleotide sequence ID" value="NZ_CP049887.1"/>
</dbReference>
<dbReference type="KEGG" id="vhy:G7082_13220"/>
<feature type="transmembrane region" description="Helical" evidence="1">
    <location>
        <begin position="368"/>
        <end position="387"/>
    </location>
</feature>
<feature type="transmembrane region" description="Helical" evidence="1">
    <location>
        <begin position="122"/>
        <end position="141"/>
    </location>
</feature>
<feature type="transmembrane region" description="Helical" evidence="1">
    <location>
        <begin position="209"/>
        <end position="227"/>
    </location>
</feature>
<dbReference type="AlphaFoldDB" id="A0A6G8AWN3"/>
<sequence length="399" mass="46876">MNRSLKRLMLHRYKRLMIFLFLIISGIYFFQTISGISSWKTDFNYFSSHESLEHFNQQIEDSYEFEDSEAGKVFLYYDLKHDKSIYTDDFEDYKKYSLTMFNPNSDANQQSFNSYPYYNEHFLQIAIIFGVVGILLFLLDLKTNFNALIFTSKFKRSAVYWYKYYFIGDTLAFTLFFSKLISIAAYRFFIPSEYLNISLPQQLASSFSGWLFLLSLFLICSFLGLIIGDWFLGIAATLTVFFTIQPFLANIEYIHQTFFVKESEATSVVTATALDNLLPVAQTTTQSINYLPIFIFLIIALSSLFFGQYIFNNISLEEKNNFIMVSRFKRLFQLFIMIYGLITTCTGLFIMTVFPVEKLNMSSLVLNWSKMILIFFILFFVSEYVLFNKKPKLLEKLLF</sequence>
<evidence type="ECO:0000313" key="3">
    <source>
        <dbReference type="Proteomes" id="UP000501747"/>
    </source>
</evidence>